<gene>
    <name evidence="5" type="ORF">RHOBADRAFT_42946</name>
</gene>
<evidence type="ECO:0000256" key="2">
    <source>
        <dbReference type="ARBA" id="ARBA00022980"/>
    </source>
</evidence>
<sequence>MNSLVSSLRTALRPTATRAIISRAPYSTHPSPSADSGPVASTSSASPSSSSSSSSKSGINALDSVIAGIKNSKKKATSSSSRASPPRPSAADLFASHRGSAHAAASRFLFDSTPSAKSQTPRPATPEETWRHTPAVPYSLPVTTTSARSFAVRDGNVARAYRTLNRVLNDNNVRRELKRQERFETPSNKRVRLNSERHRRRFKVAVGKSVSLALRTKDL</sequence>
<dbReference type="GO" id="GO:0006412">
    <property type="term" value="P:translation"/>
    <property type="evidence" value="ECO:0007669"/>
    <property type="project" value="InterPro"/>
</dbReference>
<dbReference type="Proteomes" id="UP000053890">
    <property type="component" value="Unassembled WGS sequence"/>
</dbReference>
<dbReference type="GO" id="GO:1990904">
    <property type="term" value="C:ribonucleoprotein complex"/>
    <property type="evidence" value="ECO:0007669"/>
    <property type="project" value="UniProtKB-KW"/>
</dbReference>
<name>A0A194S7N4_RHOGW</name>
<evidence type="ECO:0000313" key="5">
    <source>
        <dbReference type="EMBL" id="KPV76602.1"/>
    </source>
</evidence>
<dbReference type="GO" id="GO:0003735">
    <property type="term" value="F:structural constituent of ribosome"/>
    <property type="evidence" value="ECO:0007669"/>
    <property type="project" value="InterPro"/>
</dbReference>
<evidence type="ECO:0000256" key="4">
    <source>
        <dbReference type="SAM" id="MobiDB-lite"/>
    </source>
</evidence>
<evidence type="ECO:0000256" key="1">
    <source>
        <dbReference type="ARBA" id="ARBA00006640"/>
    </source>
</evidence>
<feature type="region of interest" description="Disordered" evidence="4">
    <location>
        <begin position="111"/>
        <end position="130"/>
    </location>
</feature>
<dbReference type="OrthoDB" id="2501249at2759"/>
<comment type="similarity">
    <text evidence="1">Belongs to the bacterial ribosomal protein bS21 family.</text>
</comment>
<dbReference type="GeneID" id="28974586"/>
<dbReference type="AlphaFoldDB" id="A0A194S7N4"/>
<dbReference type="PANTHER" id="PTHR41237">
    <property type="entry name" value="37S RIBOSOMAL PROTEIN MRP21, MITOCHONDRIAL"/>
    <property type="match status" value="1"/>
</dbReference>
<dbReference type="NCBIfam" id="TIGR00030">
    <property type="entry name" value="S21p"/>
    <property type="match status" value="1"/>
</dbReference>
<dbReference type="InterPro" id="IPR001911">
    <property type="entry name" value="Ribosomal_bS21"/>
</dbReference>
<evidence type="ECO:0008006" key="7">
    <source>
        <dbReference type="Google" id="ProtNLM"/>
    </source>
</evidence>
<evidence type="ECO:0000313" key="6">
    <source>
        <dbReference type="Proteomes" id="UP000053890"/>
    </source>
</evidence>
<organism evidence="5 6">
    <name type="scientific">Rhodotorula graminis (strain WP1)</name>
    <dbReference type="NCBI Taxonomy" id="578459"/>
    <lineage>
        <taxon>Eukaryota</taxon>
        <taxon>Fungi</taxon>
        <taxon>Dikarya</taxon>
        <taxon>Basidiomycota</taxon>
        <taxon>Pucciniomycotina</taxon>
        <taxon>Microbotryomycetes</taxon>
        <taxon>Sporidiobolales</taxon>
        <taxon>Sporidiobolaceae</taxon>
        <taxon>Rhodotorula</taxon>
    </lineage>
</organism>
<keyword evidence="6" id="KW-1185">Reference proteome</keyword>
<feature type="compositionally biased region" description="Polar residues" evidence="4">
    <location>
        <begin position="112"/>
        <end position="122"/>
    </location>
</feature>
<feature type="region of interest" description="Disordered" evidence="4">
    <location>
        <begin position="21"/>
        <end position="58"/>
    </location>
</feature>
<keyword evidence="2" id="KW-0689">Ribosomal protein</keyword>
<reference evidence="5 6" key="1">
    <citation type="journal article" date="2015" name="Front. Microbiol.">
        <title>Genome sequence of the plant growth promoting endophytic yeast Rhodotorula graminis WP1.</title>
        <authorList>
            <person name="Firrincieli A."/>
            <person name="Otillar R."/>
            <person name="Salamov A."/>
            <person name="Schmutz J."/>
            <person name="Khan Z."/>
            <person name="Redman R.S."/>
            <person name="Fleck N.D."/>
            <person name="Lindquist E."/>
            <person name="Grigoriev I.V."/>
            <person name="Doty S.L."/>
        </authorList>
    </citation>
    <scope>NUCLEOTIDE SEQUENCE [LARGE SCALE GENOMIC DNA]</scope>
    <source>
        <strain evidence="5 6">WP1</strain>
    </source>
</reference>
<feature type="region of interest" description="Disordered" evidence="4">
    <location>
        <begin position="71"/>
        <end position="97"/>
    </location>
</feature>
<dbReference type="OMA" id="QERFETP"/>
<dbReference type="RefSeq" id="XP_018272651.1">
    <property type="nucleotide sequence ID" value="XM_018414138.1"/>
</dbReference>
<feature type="compositionally biased region" description="Low complexity" evidence="4">
    <location>
        <begin position="41"/>
        <end position="57"/>
    </location>
</feature>
<protein>
    <recommendedName>
        <fullName evidence="7">Ribosomal protein S21</fullName>
    </recommendedName>
</protein>
<evidence type="ECO:0000256" key="3">
    <source>
        <dbReference type="ARBA" id="ARBA00023274"/>
    </source>
</evidence>
<accession>A0A194S7N4</accession>
<dbReference type="Pfam" id="PF01165">
    <property type="entry name" value="Ribosomal_S21"/>
    <property type="match status" value="1"/>
</dbReference>
<proteinExistence type="inferred from homology"/>
<dbReference type="PANTHER" id="PTHR41237:SF1">
    <property type="entry name" value="SMALL RIBOSOMAL SUBUNIT PROTEIN BS21M"/>
    <property type="match status" value="1"/>
</dbReference>
<dbReference type="STRING" id="578459.A0A194S7N4"/>
<dbReference type="InterPro" id="IPR052837">
    <property type="entry name" value="Mitoribosomal_bS21"/>
</dbReference>
<dbReference type="GO" id="GO:0005840">
    <property type="term" value="C:ribosome"/>
    <property type="evidence" value="ECO:0007669"/>
    <property type="project" value="UniProtKB-KW"/>
</dbReference>
<dbReference type="EMBL" id="KQ474076">
    <property type="protein sequence ID" value="KPV76602.1"/>
    <property type="molecule type" value="Genomic_DNA"/>
</dbReference>
<keyword evidence="3" id="KW-0687">Ribonucleoprotein</keyword>